<dbReference type="InterPro" id="IPR001915">
    <property type="entry name" value="Peptidase_M48"/>
</dbReference>
<keyword evidence="4 9" id="KW-0732">Signal</keyword>
<evidence type="ECO:0000259" key="10">
    <source>
        <dbReference type="Pfam" id="PF01435"/>
    </source>
</evidence>
<comment type="cofactor">
    <cofactor evidence="1">
        <name>Zn(2+)</name>
        <dbReference type="ChEBI" id="CHEBI:29105"/>
    </cofactor>
</comment>
<evidence type="ECO:0000256" key="5">
    <source>
        <dbReference type="ARBA" id="ARBA00022764"/>
    </source>
</evidence>
<proteinExistence type="inferred from homology"/>
<keyword evidence="2" id="KW-0645">Protease</keyword>
<dbReference type="Pfam" id="PF01435">
    <property type="entry name" value="Peptidase_M48"/>
    <property type="match status" value="1"/>
</dbReference>
<dbReference type="InterPro" id="IPR051156">
    <property type="entry name" value="Mito/Outer_Membr_Metalloprot"/>
</dbReference>
<dbReference type="PANTHER" id="PTHR22726:SF1">
    <property type="entry name" value="METALLOENDOPEPTIDASE OMA1, MITOCHONDRIAL"/>
    <property type="match status" value="1"/>
</dbReference>
<keyword evidence="7" id="KW-0862">Zinc</keyword>
<dbReference type="HAMAP" id="MF_00997">
    <property type="entry name" value="Protease_BepA"/>
    <property type="match status" value="1"/>
</dbReference>
<gene>
    <name evidence="11" type="ORF">V6E02_03285</name>
</gene>
<dbReference type="CDD" id="cd07333">
    <property type="entry name" value="M48C_bepA_like"/>
    <property type="match status" value="1"/>
</dbReference>
<evidence type="ECO:0000256" key="7">
    <source>
        <dbReference type="ARBA" id="ARBA00022833"/>
    </source>
</evidence>
<dbReference type="Proteomes" id="UP001482231">
    <property type="component" value="Unassembled WGS sequence"/>
</dbReference>
<dbReference type="InterPro" id="IPR030873">
    <property type="entry name" value="Protease_BepA"/>
</dbReference>
<comment type="caution">
    <text evidence="11">The sequence shown here is derived from an EMBL/GenBank/DDBJ whole genome shotgun (WGS) entry which is preliminary data.</text>
</comment>
<dbReference type="Gene3D" id="3.30.2010.10">
    <property type="entry name" value="Metalloproteases ('zincins'), catalytic domain"/>
    <property type="match status" value="1"/>
</dbReference>
<evidence type="ECO:0000256" key="3">
    <source>
        <dbReference type="ARBA" id="ARBA00022723"/>
    </source>
</evidence>
<dbReference type="PANTHER" id="PTHR22726">
    <property type="entry name" value="METALLOENDOPEPTIDASE OMA1"/>
    <property type="match status" value="1"/>
</dbReference>
<evidence type="ECO:0000256" key="4">
    <source>
        <dbReference type="ARBA" id="ARBA00022729"/>
    </source>
</evidence>
<protein>
    <submittedName>
        <fullName evidence="11">M48 family metalloprotease</fullName>
        <ecNumber evidence="11">3.4.24.-</ecNumber>
    </submittedName>
</protein>
<evidence type="ECO:0000256" key="6">
    <source>
        <dbReference type="ARBA" id="ARBA00022801"/>
    </source>
</evidence>
<organism evidence="11 12">
    <name type="scientific">Thiobacter aerophilum</name>
    <dbReference type="NCBI Taxonomy" id="3121275"/>
    <lineage>
        <taxon>Bacteria</taxon>
        <taxon>Pseudomonadati</taxon>
        <taxon>Pseudomonadota</taxon>
        <taxon>Betaproteobacteria</taxon>
        <taxon>Burkholderiales</taxon>
        <taxon>Thiobacteraceae</taxon>
        <taxon>Thiobacter</taxon>
    </lineage>
</organism>
<keyword evidence="12" id="KW-1185">Reference proteome</keyword>
<keyword evidence="5" id="KW-0574">Periplasm</keyword>
<dbReference type="EMBL" id="JBAJEX010000002">
    <property type="protein sequence ID" value="MEO1766237.1"/>
    <property type="molecule type" value="Genomic_DNA"/>
</dbReference>
<feature type="signal peptide" evidence="9">
    <location>
        <begin position="1"/>
        <end position="23"/>
    </location>
</feature>
<keyword evidence="6 11" id="KW-0378">Hydrolase</keyword>
<evidence type="ECO:0000256" key="1">
    <source>
        <dbReference type="ARBA" id="ARBA00001947"/>
    </source>
</evidence>
<dbReference type="EC" id="3.4.24.-" evidence="11"/>
<sequence length="480" mass="53472">MTFRFRWLVALLAALPFATPLLAADNLPDLGEASQSVFSAQTERKVGEAIMRELRLDRAYYDDPEITDYLNALGWRLAAHSGASGQDFEFFLMRDDTLNAFALPGGYIGVHTGLLLAAQNESELAGVLAHEIAHVTQRHIARMVAAESRNTLTTLAALAVAILAARSNSQVASAAVATAQAGAIQSQLDFTRENEREADRVGLQTLQAAGFDPRGMVSFFERLQKYNRIYENNAPSYLRTHPLTTERIADMEARVAELPYRQVPDSLEFQFARAKLRAVTGNPREAVTYFRESLREHKYANETATRYGLAMALLRDRQVDAAWEALTRLRARLAAPHPWVETLAGEILTAQGRSQALLDHYRQALERFPFHRALIYGYADALLKAGQAQDALKLVENRLRSTPADARLYELQARGYAQLGQVLAQHRALAEAQVLRGNLPAAIEQLQIALRSGQGDFYQLSSVEARLKELRSLDAETRKR</sequence>
<keyword evidence="8 11" id="KW-0482">Metalloprotease</keyword>
<evidence type="ECO:0000256" key="9">
    <source>
        <dbReference type="SAM" id="SignalP"/>
    </source>
</evidence>
<evidence type="ECO:0000256" key="2">
    <source>
        <dbReference type="ARBA" id="ARBA00022670"/>
    </source>
</evidence>
<evidence type="ECO:0000313" key="12">
    <source>
        <dbReference type="Proteomes" id="UP001482231"/>
    </source>
</evidence>
<dbReference type="RefSeq" id="WP_347307131.1">
    <property type="nucleotide sequence ID" value="NZ_JBAJEX010000002.1"/>
</dbReference>
<dbReference type="Gene3D" id="1.25.40.10">
    <property type="entry name" value="Tetratricopeptide repeat domain"/>
    <property type="match status" value="1"/>
</dbReference>
<dbReference type="Pfam" id="PF14559">
    <property type="entry name" value="TPR_19"/>
    <property type="match status" value="1"/>
</dbReference>
<reference evidence="11 12" key="1">
    <citation type="submission" date="2024-02" db="EMBL/GenBank/DDBJ databases">
        <title>New thermophilic sulfur-oxidizing bacteria from a hot springs of the Uzon caldera (Kamchatka, Russia).</title>
        <authorList>
            <person name="Dukat A.M."/>
            <person name="Elcheninov A.G."/>
            <person name="Frolov E.N."/>
        </authorList>
    </citation>
    <scope>NUCLEOTIDE SEQUENCE [LARGE SCALE GENOMIC DNA]</scope>
    <source>
        <strain evidence="11 12">AK1</strain>
    </source>
</reference>
<evidence type="ECO:0000313" key="11">
    <source>
        <dbReference type="EMBL" id="MEO1766237.1"/>
    </source>
</evidence>
<dbReference type="SUPFAM" id="SSF48452">
    <property type="entry name" value="TPR-like"/>
    <property type="match status" value="1"/>
</dbReference>
<keyword evidence="3" id="KW-0479">Metal-binding</keyword>
<feature type="chain" id="PRO_5045570381" evidence="9">
    <location>
        <begin position="24"/>
        <end position="480"/>
    </location>
</feature>
<dbReference type="InterPro" id="IPR011990">
    <property type="entry name" value="TPR-like_helical_dom_sf"/>
</dbReference>
<feature type="domain" description="Peptidase M48" evidence="10">
    <location>
        <begin position="68"/>
        <end position="254"/>
    </location>
</feature>
<dbReference type="GO" id="GO:0008237">
    <property type="term" value="F:metallopeptidase activity"/>
    <property type="evidence" value="ECO:0007669"/>
    <property type="project" value="UniProtKB-KW"/>
</dbReference>
<name>A0ABV0EFT6_9BURK</name>
<evidence type="ECO:0000256" key="8">
    <source>
        <dbReference type="ARBA" id="ARBA00023049"/>
    </source>
</evidence>
<accession>A0ABV0EFT6</accession>